<sequence length="157" mass="17743">MNSFYQVGSAIAGSQFVLEELQKTHAFINKHRLPVPIEENDLHKQMIGLERYAGSNHFEKALVKYKGINQLLLTLSVVVLLVVFGIAGVEYMSPELGVWKQIMDFMFKHFTLSMMIVGGIFAIVIVLAVVRAIYAKNIYGKALNKAWASIYNYVERS</sequence>
<dbReference type="Pfam" id="PF19592">
    <property type="entry name" value="DUF6097"/>
    <property type="match status" value="1"/>
</dbReference>
<accession>A0ABS4FTH2</accession>
<name>A0ABS4FTH2_9BACL</name>
<comment type="caution">
    <text evidence="2">The sequence shown here is derived from an EMBL/GenBank/DDBJ whole genome shotgun (WGS) entry which is preliminary data.</text>
</comment>
<gene>
    <name evidence="2" type="ORF">J2Z32_002534</name>
</gene>
<keyword evidence="1" id="KW-0472">Membrane</keyword>
<dbReference type="InterPro" id="IPR046079">
    <property type="entry name" value="DUF6097"/>
</dbReference>
<keyword evidence="1" id="KW-0812">Transmembrane</keyword>
<evidence type="ECO:0000313" key="3">
    <source>
        <dbReference type="Proteomes" id="UP001519272"/>
    </source>
</evidence>
<evidence type="ECO:0000313" key="2">
    <source>
        <dbReference type="EMBL" id="MBP1905886.1"/>
    </source>
</evidence>
<dbReference type="EMBL" id="JAGGKG010000011">
    <property type="protein sequence ID" value="MBP1905886.1"/>
    <property type="molecule type" value="Genomic_DNA"/>
</dbReference>
<dbReference type="Proteomes" id="UP001519272">
    <property type="component" value="Unassembled WGS sequence"/>
</dbReference>
<keyword evidence="3" id="KW-1185">Reference proteome</keyword>
<protein>
    <submittedName>
        <fullName evidence="2">Uncharacterized protein</fullName>
    </submittedName>
</protein>
<dbReference type="RefSeq" id="WP_210089501.1">
    <property type="nucleotide sequence ID" value="NZ_JAGGKG010000011.1"/>
</dbReference>
<proteinExistence type="predicted"/>
<reference evidence="2 3" key="1">
    <citation type="submission" date="2021-03" db="EMBL/GenBank/DDBJ databases">
        <title>Genomic Encyclopedia of Type Strains, Phase IV (KMG-IV): sequencing the most valuable type-strain genomes for metagenomic binning, comparative biology and taxonomic classification.</title>
        <authorList>
            <person name="Goeker M."/>
        </authorList>
    </citation>
    <scope>NUCLEOTIDE SEQUENCE [LARGE SCALE GENOMIC DNA]</scope>
    <source>
        <strain evidence="2 3">DSM 14349</strain>
    </source>
</reference>
<feature type="transmembrane region" description="Helical" evidence="1">
    <location>
        <begin position="112"/>
        <end position="134"/>
    </location>
</feature>
<feature type="transmembrane region" description="Helical" evidence="1">
    <location>
        <begin position="71"/>
        <end position="92"/>
    </location>
</feature>
<organism evidence="2 3">
    <name type="scientific">Paenibacillus turicensis</name>
    <dbReference type="NCBI Taxonomy" id="160487"/>
    <lineage>
        <taxon>Bacteria</taxon>
        <taxon>Bacillati</taxon>
        <taxon>Bacillota</taxon>
        <taxon>Bacilli</taxon>
        <taxon>Bacillales</taxon>
        <taxon>Paenibacillaceae</taxon>
        <taxon>Paenibacillus</taxon>
    </lineage>
</organism>
<keyword evidence="1" id="KW-1133">Transmembrane helix</keyword>
<evidence type="ECO:0000256" key="1">
    <source>
        <dbReference type="SAM" id="Phobius"/>
    </source>
</evidence>